<keyword evidence="5" id="KW-1185">Reference proteome</keyword>
<proteinExistence type="predicted"/>
<reference evidence="4 5" key="1">
    <citation type="journal article" date="2011" name="Stand. Genomic Sci.">
        <title>Non-contiguous finished genome sequence and contextual data of the filamentous soil bacterium Ktedonobacter racemifer type strain (SOSP1-21).</title>
        <authorList>
            <person name="Chang Y.J."/>
            <person name="Land M."/>
            <person name="Hauser L."/>
            <person name="Chertkov O."/>
            <person name="Del Rio T.G."/>
            <person name="Nolan M."/>
            <person name="Copeland A."/>
            <person name="Tice H."/>
            <person name="Cheng J.F."/>
            <person name="Lucas S."/>
            <person name="Han C."/>
            <person name="Goodwin L."/>
            <person name="Pitluck S."/>
            <person name="Ivanova N."/>
            <person name="Ovchinikova G."/>
            <person name="Pati A."/>
            <person name="Chen A."/>
            <person name="Palaniappan K."/>
            <person name="Mavromatis K."/>
            <person name="Liolios K."/>
            <person name="Brettin T."/>
            <person name="Fiebig A."/>
            <person name="Rohde M."/>
            <person name="Abt B."/>
            <person name="Goker M."/>
            <person name="Detter J.C."/>
            <person name="Woyke T."/>
            <person name="Bristow J."/>
            <person name="Eisen J.A."/>
            <person name="Markowitz V."/>
            <person name="Hugenholtz P."/>
            <person name="Kyrpides N.C."/>
            <person name="Klenk H.P."/>
            <person name="Lapidus A."/>
        </authorList>
    </citation>
    <scope>NUCLEOTIDE SEQUENCE [LARGE SCALE GENOMIC DNA]</scope>
    <source>
        <strain evidence="5">DSM 44963</strain>
    </source>
</reference>
<feature type="domain" description="LysM" evidence="3">
    <location>
        <begin position="134"/>
        <end position="184"/>
    </location>
</feature>
<feature type="compositionally biased region" description="Low complexity" evidence="1">
    <location>
        <begin position="108"/>
        <end position="123"/>
    </location>
</feature>
<evidence type="ECO:0000256" key="2">
    <source>
        <dbReference type="SAM" id="SignalP"/>
    </source>
</evidence>
<feature type="compositionally biased region" description="Polar residues" evidence="1">
    <location>
        <begin position="124"/>
        <end position="134"/>
    </location>
</feature>
<feature type="region of interest" description="Disordered" evidence="1">
    <location>
        <begin position="29"/>
        <end position="134"/>
    </location>
</feature>
<dbReference type="Proteomes" id="UP000004508">
    <property type="component" value="Unassembled WGS sequence"/>
</dbReference>
<dbReference type="InterPro" id="IPR018392">
    <property type="entry name" value="LysM"/>
</dbReference>
<dbReference type="SUPFAM" id="SSF54106">
    <property type="entry name" value="LysM domain"/>
    <property type="match status" value="1"/>
</dbReference>
<dbReference type="RefSeq" id="WP_007918312.1">
    <property type="nucleotide sequence ID" value="NZ_ADVG01000004.1"/>
</dbReference>
<organism evidence="4 5">
    <name type="scientific">Ktedonobacter racemifer DSM 44963</name>
    <dbReference type="NCBI Taxonomy" id="485913"/>
    <lineage>
        <taxon>Bacteria</taxon>
        <taxon>Bacillati</taxon>
        <taxon>Chloroflexota</taxon>
        <taxon>Ktedonobacteria</taxon>
        <taxon>Ktedonobacterales</taxon>
        <taxon>Ktedonobacteraceae</taxon>
        <taxon>Ktedonobacter</taxon>
    </lineage>
</organism>
<gene>
    <name evidence="4" type="ORF">Krac_1815</name>
</gene>
<dbReference type="STRING" id="485913.Krac_1815"/>
<dbReference type="PROSITE" id="PS51782">
    <property type="entry name" value="LYSM"/>
    <property type="match status" value="1"/>
</dbReference>
<dbReference type="PANTHER" id="PTHR34700">
    <property type="entry name" value="POTASSIUM BINDING PROTEIN KBP"/>
    <property type="match status" value="1"/>
</dbReference>
<dbReference type="CDD" id="cd00118">
    <property type="entry name" value="LysM"/>
    <property type="match status" value="1"/>
</dbReference>
<evidence type="ECO:0000313" key="4">
    <source>
        <dbReference type="EMBL" id="EFH81124.1"/>
    </source>
</evidence>
<protein>
    <submittedName>
        <fullName evidence="4">Peptidoglycan-binding lysin domain protein</fullName>
    </submittedName>
</protein>
<evidence type="ECO:0000259" key="3">
    <source>
        <dbReference type="PROSITE" id="PS51782"/>
    </source>
</evidence>
<feature type="signal peptide" evidence="2">
    <location>
        <begin position="1"/>
        <end position="27"/>
    </location>
</feature>
<dbReference type="InterPro" id="IPR052196">
    <property type="entry name" value="Bact_Kbp"/>
</dbReference>
<keyword evidence="2" id="KW-0732">Signal</keyword>
<comment type="caution">
    <text evidence="4">The sequence shown here is derived from an EMBL/GenBank/DDBJ whole genome shotgun (WGS) entry which is preliminary data.</text>
</comment>
<accession>D6U3C0</accession>
<dbReference type="Gene3D" id="3.10.350.10">
    <property type="entry name" value="LysM domain"/>
    <property type="match status" value="1"/>
</dbReference>
<dbReference type="EMBL" id="ADVG01000004">
    <property type="protein sequence ID" value="EFH81124.1"/>
    <property type="molecule type" value="Genomic_DNA"/>
</dbReference>
<dbReference type="InterPro" id="IPR036779">
    <property type="entry name" value="LysM_dom_sf"/>
</dbReference>
<dbReference type="InParanoid" id="D6U3C0"/>
<feature type="chain" id="PRO_5003088632" evidence="2">
    <location>
        <begin position="28"/>
        <end position="186"/>
    </location>
</feature>
<dbReference type="eggNOG" id="COG1652">
    <property type="taxonomic scope" value="Bacteria"/>
</dbReference>
<evidence type="ECO:0000313" key="5">
    <source>
        <dbReference type="Proteomes" id="UP000004508"/>
    </source>
</evidence>
<dbReference type="PANTHER" id="PTHR34700:SF4">
    <property type="entry name" value="PHAGE-LIKE ELEMENT PBSX PROTEIN XKDP"/>
    <property type="match status" value="1"/>
</dbReference>
<evidence type="ECO:0000256" key="1">
    <source>
        <dbReference type="SAM" id="MobiDB-lite"/>
    </source>
</evidence>
<dbReference type="Pfam" id="PF01476">
    <property type="entry name" value="LysM"/>
    <property type="match status" value="1"/>
</dbReference>
<dbReference type="SMART" id="SM00257">
    <property type="entry name" value="LysM"/>
    <property type="match status" value="1"/>
</dbReference>
<dbReference type="OrthoDB" id="370541at2"/>
<dbReference type="AlphaFoldDB" id="D6U3C0"/>
<name>D6U3C0_KTERA</name>
<sequence length="186" mass="19327">MWKWSLAGITLVMALLLLAVASPAVHAASGKKGSVSRPAVHAASGKKGPVSRPAVHAASGKKGSVSRPAVHAASGKKGSVSRPAVHAASGKKGSVSRPVAHSIARGRSVTQSSLSSTSTLASTHGNRATRSRSGTYVVGPKDSLWVIAARFYGSGQQWQRLYQNNRSIIGSDPRMIHPGQRLVLLQ</sequence>